<dbReference type="EMBL" id="JAPVEB010000004">
    <property type="protein sequence ID" value="KAJ5264951.1"/>
    <property type="molecule type" value="Genomic_DNA"/>
</dbReference>
<protein>
    <submittedName>
        <fullName evidence="2">Uncharacterized protein</fullName>
    </submittedName>
</protein>
<evidence type="ECO:0000313" key="3">
    <source>
        <dbReference type="Proteomes" id="UP001220256"/>
    </source>
</evidence>
<accession>A0ABQ8WEA2</accession>
<dbReference type="Proteomes" id="UP001220256">
    <property type="component" value="Unassembled WGS sequence"/>
</dbReference>
<gene>
    <name evidence="2" type="ORF">N7505_007744</name>
</gene>
<sequence>MCVKAVESGPAIAADQRRQWSVDDGDGDDSGTAGGDNAGAGAAVAGPVAPGDGAGNVVAPPAALDHGGDGIWLHLMLSAAATARV</sequence>
<reference evidence="2 3" key="1">
    <citation type="journal article" date="2023" name="IMA Fungus">
        <title>Comparative genomic study of the Penicillium genus elucidates a diverse pangenome and 15 lateral gene transfer events.</title>
        <authorList>
            <person name="Petersen C."/>
            <person name="Sorensen T."/>
            <person name="Nielsen M.R."/>
            <person name="Sondergaard T.E."/>
            <person name="Sorensen J.L."/>
            <person name="Fitzpatrick D.A."/>
            <person name="Frisvad J.C."/>
            <person name="Nielsen K.L."/>
        </authorList>
    </citation>
    <scope>NUCLEOTIDE SEQUENCE [LARGE SCALE GENOMIC DNA]</scope>
    <source>
        <strain evidence="2 3">IBT 3361</strain>
    </source>
</reference>
<keyword evidence="3" id="KW-1185">Reference proteome</keyword>
<feature type="region of interest" description="Disordered" evidence="1">
    <location>
        <begin position="1"/>
        <end position="55"/>
    </location>
</feature>
<feature type="compositionally biased region" description="Low complexity" evidence="1">
    <location>
        <begin position="39"/>
        <end position="55"/>
    </location>
</feature>
<organism evidence="2 3">
    <name type="scientific">Penicillium chrysogenum</name>
    <name type="common">Penicillium notatum</name>
    <dbReference type="NCBI Taxonomy" id="5076"/>
    <lineage>
        <taxon>Eukaryota</taxon>
        <taxon>Fungi</taxon>
        <taxon>Dikarya</taxon>
        <taxon>Ascomycota</taxon>
        <taxon>Pezizomycotina</taxon>
        <taxon>Eurotiomycetes</taxon>
        <taxon>Eurotiomycetidae</taxon>
        <taxon>Eurotiales</taxon>
        <taxon>Aspergillaceae</taxon>
        <taxon>Penicillium</taxon>
        <taxon>Penicillium chrysogenum species complex</taxon>
    </lineage>
</organism>
<name>A0ABQ8WEA2_PENCH</name>
<evidence type="ECO:0000256" key="1">
    <source>
        <dbReference type="SAM" id="MobiDB-lite"/>
    </source>
</evidence>
<evidence type="ECO:0000313" key="2">
    <source>
        <dbReference type="EMBL" id="KAJ5264951.1"/>
    </source>
</evidence>
<proteinExistence type="predicted"/>
<comment type="caution">
    <text evidence="2">The sequence shown here is derived from an EMBL/GenBank/DDBJ whole genome shotgun (WGS) entry which is preliminary data.</text>
</comment>